<name>V5GM36_ANOGL</name>
<reference evidence="1" key="1">
    <citation type="submission" date="2013-07" db="EMBL/GenBank/DDBJ databases">
        <title>Midgut Transcriptome Profiling of Anoplphora glabripennis, a Lignocellulose Degrading, Wood-Boring Cerambycid.</title>
        <authorList>
            <person name="Scully E.D."/>
            <person name="Hoover K."/>
            <person name="Carlson J.E."/>
            <person name="Tien M."/>
            <person name="Geib S.M."/>
        </authorList>
    </citation>
    <scope>NUCLEOTIDE SEQUENCE</scope>
</reference>
<proteinExistence type="predicted"/>
<dbReference type="PANTHER" id="PTHR47326:SF1">
    <property type="entry name" value="HTH PSQ-TYPE DOMAIN-CONTAINING PROTEIN"/>
    <property type="match status" value="1"/>
</dbReference>
<dbReference type="EMBL" id="GALX01003317">
    <property type="protein sequence ID" value="JAB65149.1"/>
    <property type="molecule type" value="Transcribed_RNA"/>
</dbReference>
<dbReference type="GO" id="GO:0003676">
    <property type="term" value="F:nucleic acid binding"/>
    <property type="evidence" value="ECO:0007669"/>
    <property type="project" value="InterPro"/>
</dbReference>
<evidence type="ECO:0000313" key="1">
    <source>
        <dbReference type="EMBL" id="JAB65149.1"/>
    </source>
</evidence>
<dbReference type="InterPro" id="IPR036397">
    <property type="entry name" value="RNaseH_sf"/>
</dbReference>
<sequence>MLICWQSDKTMAHVYSNNELVDMLLVYGECRRYAQKFPRRFHPSARFVYLTQRARDTGKLQENRGNHAGRARPLRMMQAEEEILDIVEENPTTSTRKISHQVNVSQSKVWQTFREKQLYPFHIQRAHALLPEDHPKRVQFCEWLLQQNNASENFTRRILATDEATFTRNGINNFHNTHIWAVENRHEIRRTNFQQRFSLNVWAGIVAGKLVGPAILPDRLTGLDYLHFLQNNLPELLEEIPLHICQNMWYLHDGAPPHFRCEMQSIN</sequence>
<dbReference type="Gene3D" id="3.30.420.10">
    <property type="entry name" value="Ribonuclease H-like superfamily/Ribonuclease H"/>
    <property type="match status" value="1"/>
</dbReference>
<dbReference type="AlphaFoldDB" id="V5GM36"/>
<accession>V5GM36</accession>
<protein>
    <recommendedName>
        <fullName evidence="2">DUF4817 domain-containing protein</fullName>
    </recommendedName>
</protein>
<organism evidence="1">
    <name type="scientific">Anoplophora glabripennis</name>
    <name type="common">Asian longhorn beetle</name>
    <name type="synonym">Anoplophora nobilis</name>
    <dbReference type="NCBI Taxonomy" id="217634"/>
    <lineage>
        <taxon>Eukaryota</taxon>
        <taxon>Metazoa</taxon>
        <taxon>Ecdysozoa</taxon>
        <taxon>Arthropoda</taxon>
        <taxon>Hexapoda</taxon>
        <taxon>Insecta</taxon>
        <taxon>Pterygota</taxon>
        <taxon>Neoptera</taxon>
        <taxon>Endopterygota</taxon>
        <taxon>Coleoptera</taxon>
        <taxon>Polyphaga</taxon>
        <taxon>Cucujiformia</taxon>
        <taxon>Chrysomeloidea</taxon>
        <taxon>Cerambycidae</taxon>
        <taxon>Lamiinae</taxon>
        <taxon>Lamiini</taxon>
        <taxon>Anoplophora</taxon>
    </lineage>
</organism>
<evidence type="ECO:0008006" key="2">
    <source>
        <dbReference type="Google" id="ProtNLM"/>
    </source>
</evidence>
<dbReference type="PANTHER" id="PTHR47326">
    <property type="entry name" value="TRANSPOSABLE ELEMENT TC3 TRANSPOSASE-LIKE PROTEIN"/>
    <property type="match status" value="1"/>
</dbReference>